<evidence type="ECO:0000313" key="3">
    <source>
        <dbReference type="Proteomes" id="UP000651977"/>
    </source>
</evidence>
<organism evidence="2 3">
    <name type="scientific">Agarivorans gilvus</name>
    <dbReference type="NCBI Taxonomy" id="680279"/>
    <lineage>
        <taxon>Bacteria</taxon>
        <taxon>Pseudomonadati</taxon>
        <taxon>Pseudomonadota</taxon>
        <taxon>Gammaproteobacteria</taxon>
        <taxon>Alteromonadales</taxon>
        <taxon>Alteromonadaceae</taxon>
        <taxon>Agarivorans</taxon>
    </lineage>
</organism>
<dbReference type="RefSeq" id="WP_055733570.1">
    <property type="nucleotide sequence ID" value="NZ_BMDY01000008.1"/>
</dbReference>
<keyword evidence="1" id="KW-0812">Transmembrane</keyword>
<accession>A0ABQ1I015</accession>
<feature type="transmembrane region" description="Helical" evidence="1">
    <location>
        <begin position="35"/>
        <end position="55"/>
    </location>
</feature>
<proteinExistence type="predicted"/>
<feature type="transmembrane region" description="Helical" evidence="1">
    <location>
        <begin position="12"/>
        <end position="29"/>
    </location>
</feature>
<keyword evidence="1" id="KW-0472">Membrane</keyword>
<protein>
    <recommendedName>
        <fullName evidence="4">DUF1294 domain-containing protein</fullName>
    </recommendedName>
</protein>
<reference evidence="3" key="1">
    <citation type="journal article" date="2019" name="Int. J. Syst. Evol. Microbiol.">
        <title>The Global Catalogue of Microorganisms (GCM) 10K type strain sequencing project: providing services to taxonomists for standard genome sequencing and annotation.</title>
        <authorList>
            <consortium name="The Broad Institute Genomics Platform"/>
            <consortium name="The Broad Institute Genome Sequencing Center for Infectious Disease"/>
            <person name="Wu L."/>
            <person name="Ma J."/>
        </authorList>
    </citation>
    <scope>NUCLEOTIDE SEQUENCE [LARGE SCALE GENOMIC DNA]</scope>
    <source>
        <strain evidence="3">CGMCC 1.10131</strain>
    </source>
</reference>
<evidence type="ECO:0000313" key="2">
    <source>
        <dbReference type="EMBL" id="GGB03496.1"/>
    </source>
</evidence>
<evidence type="ECO:0008006" key="4">
    <source>
        <dbReference type="Google" id="ProtNLM"/>
    </source>
</evidence>
<feature type="transmembrane region" description="Helical" evidence="1">
    <location>
        <begin position="97"/>
        <end position="114"/>
    </location>
</feature>
<dbReference type="EMBL" id="BMDY01000008">
    <property type="protein sequence ID" value="GGB03496.1"/>
    <property type="molecule type" value="Genomic_DNA"/>
</dbReference>
<evidence type="ECO:0000256" key="1">
    <source>
        <dbReference type="SAM" id="Phobius"/>
    </source>
</evidence>
<name>A0ABQ1I015_9ALTE</name>
<gene>
    <name evidence="2" type="ORF">GCM10007414_16020</name>
</gene>
<comment type="caution">
    <text evidence="2">The sequence shown here is derived from an EMBL/GenBank/DDBJ whole genome shotgun (WGS) entry which is preliminary data.</text>
</comment>
<keyword evidence="3" id="KW-1185">Reference proteome</keyword>
<dbReference type="Pfam" id="PF06961">
    <property type="entry name" value="DUF1294"/>
    <property type="match status" value="1"/>
</dbReference>
<sequence>MAKNLAGRSGLLMAAFFAVLAVLVIAGYLPLWVLLLYLVMSVLTFGFYALDKSAARAGRWRISELKLHYLALFGGWPGAMCAQSLLRHKTQKRSFRLGYYLTLTFNLALLGYLLSPSGRAYAQAIEQVFTGLF</sequence>
<keyword evidence="1" id="KW-1133">Transmembrane helix</keyword>
<dbReference type="Proteomes" id="UP000651977">
    <property type="component" value="Unassembled WGS sequence"/>
</dbReference>
<dbReference type="InterPro" id="IPR010718">
    <property type="entry name" value="DUF1294"/>
</dbReference>